<feature type="compositionally biased region" description="Basic residues" evidence="5">
    <location>
        <begin position="9"/>
        <end position="21"/>
    </location>
</feature>
<evidence type="ECO:0000313" key="7">
    <source>
        <dbReference type="EMBL" id="ESW18142.1"/>
    </source>
</evidence>
<dbReference type="InterPro" id="IPR005175">
    <property type="entry name" value="PPC_dom"/>
</dbReference>
<evidence type="ECO:0000259" key="6">
    <source>
        <dbReference type="PROSITE" id="PS51742"/>
    </source>
</evidence>
<dbReference type="PANTHER" id="PTHR31100:SF63">
    <property type="entry name" value="AT-HOOK MOTIF NUCLEAR-LOCALIZED PROTEIN"/>
    <property type="match status" value="1"/>
</dbReference>
<feature type="domain" description="PPC" evidence="6">
    <location>
        <begin position="41"/>
        <end position="167"/>
    </location>
</feature>
<protein>
    <recommendedName>
        <fullName evidence="6">PPC domain-containing protein</fullName>
    </recommendedName>
</protein>
<dbReference type="OrthoDB" id="1911285at2759"/>
<proteinExistence type="predicted"/>
<feature type="non-terminal residue" evidence="7">
    <location>
        <position position="1"/>
    </location>
</feature>
<keyword evidence="3" id="KW-0804">Transcription</keyword>
<dbReference type="GO" id="GO:0005634">
    <property type="term" value="C:nucleus"/>
    <property type="evidence" value="ECO:0007669"/>
    <property type="project" value="TreeGrafter"/>
</dbReference>
<dbReference type="SMR" id="V7BJK9"/>
<name>V7BJK9_PHAVU</name>
<dbReference type="GO" id="GO:0003680">
    <property type="term" value="F:minor groove of adenine-thymine-rich DNA binding"/>
    <property type="evidence" value="ECO:0007669"/>
    <property type="project" value="InterPro"/>
</dbReference>
<dbReference type="PANTHER" id="PTHR31100">
    <property type="entry name" value="AT-HOOK MOTIF NUCLEAR-LOCALIZED PROTEIN 15"/>
    <property type="match status" value="1"/>
</dbReference>
<dbReference type="AlphaFoldDB" id="V7BJK9"/>
<dbReference type="STRING" id="3885.V7BJK9"/>
<evidence type="ECO:0000256" key="3">
    <source>
        <dbReference type="ARBA" id="ARBA00023163"/>
    </source>
</evidence>
<dbReference type="GO" id="GO:0003700">
    <property type="term" value="F:DNA-binding transcription factor activity"/>
    <property type="evidence" value="ECO:0007669"/>
    <property type="project" value="TreeGrafter"/>
</dbReference>
<accession>V7BJK9</accession>
<keyword evidence="8" id="KW-1185">Reference proteome</keyword>
<dbReference type="Pfam" id="PF03479">
    <property type="entry name" value="PCC"/>
    <property type="match status" value="1"/>
</dbReference>
<dbReference type="PROSITE" id="PS51742">
    <property type="entry name" value="PPC"/>
    <property type="match status" value="1"/>
</dbReference>
<feature type="region of interest" description="Disordered" evidence="5">
    <location>
        <begin position="1"/>
        <end position="33"/>
    </location>
</feature>
<dbReference type="EMBL" id="CM002293">
    <property type="protein sequence ID" value="ESW18142.1"/>
    <property type="molecule type" value="Genomic_DNA"/>
</dbReference>
<sequence>VVGPSSSITRHHHISRKKKIGRPVGSKNKPKPLLGIDKANRNVVKPVFIEVPASYDVIKTIVQFARHHQVSIVVLNASTTISNVTVRNTHCHASSFTVYGPFKKKFLNERSSSLSSSTLNIDPYCSFSISFSGFKERSFIGGVGGKVVAENGVMVAAIVVKCNDNNR</sequence>
<gene>
    <name evidence="7" type="ORF">PHAVU_006G016300g</name>
</gene>
<keyword evidence="2" id="KW-0238">DNA-binding</keyword>
<dbReference type="OMA" id="NTHCHAS"/>
<dbReference type="InterPro" id="IPR014476">
    <property type="entry name" value="AHL15-29"/>
</dbReference>
<dbReference type="Proteomes" id="UP000000226">
    <property type="component" value="Chromosome 6"/>
</dbReference>
<organism evidence="7 8">
    <name type="scientific">Phaseolus vulgaris</name>
    <name type="common">Kidney bean</name>
    <name type="synonym">French bean</name>
    <dbReference type="NCBI Taxonomy" id="3885"/>
    <lineage>
        <taxon>Eukaryota</taxon>
        <taxon>Viridiplantae</taxon>
        <taxon>Streptophyta</taxon>
        <taxon>Embryophyta</taxon>
        <taxon>Tracheophyta</taxon>
        <taxon>Spermatophyta</taxon>
        <taxon>Magnoliopsida</taxon>
        <taxon>eudicotyledons</taxon>
        <taxon>Gunneridae</taxon>
        <taxon>Pentapetalae</taxon>
        <taxon>rosids</taxon>
        <taxon>fabids</taxon>
        <taxon>Fabales</taxon>
        <taxon>Fabaceae</taxon>
        <taxon>Papilionoideae</taxon>
        <taxon>50 kb inversion clade</taxon>
        <taxon>NPAAA clade</taxon>
        <taxon>indigoferoid/millettioid clade</taxon>
        <taxon>Phaseoleae</taxon>
        <taxon>Phaseolus</taxon>
    </lineage>
</organism>
<evidence type="ECO:0000256" key="4">
    <source>
        <dbReference type="ARBA" id="ARBA00023242"/>
    </source>
</evidence>
<evidence type="ECO:0000256" key="1">
    <source>
        <dbReference type="ARBA" id="ARBA00023015"/>
    </source>
</evidence>
<keyword evidence="1" id="KW-0805">Transcription regulation</keyword>
<keyword evidence="4" id="KW-0539">Nucleus</keyword>
<evidence type="ECO:0000256" key="5">
    <source>
        <dbReference type="SAM" id="MobiDB-lite"/>
    </source>
</evidence>
<evidence type="ECO:0000256" key="2">
    <source>
        <dbReference type="ARBA" id="ARBA00023125"/>
    </source>
</evidence>
<dbReference type="Gramene" id="ESW18142">
    <property type="protein sequence ID" value="ESW18142"/>
    <property type="gene ID" value="PHAVU_006G016300g"/>
</dbReference>
<reference evidence="8" key="1">
    <citation type="journal article" date="2014" name="Nat. Genet.">
        <title>A reference genome for common bean and genome-wide analysis of dual domestications.</title>
        <authorList>
            <person name="Schmutz J."/>
            <person name="McClean P.E."/>
            <person name="Mamidi S."/>
            <person name="Wu G.A."/>
            <person name="Cannon S.B."/>
            <person name="Grimwood J."/>
            <person name="Jenkins J."/>
            <person name="Shu S."/>
            <person name="Song Q."/>
            <person name="Chavarro C."/>
            <person name="Torres-Torres M."/>
            <person name="Geffroy V."/>
            <person name="Moghaddam S.M."/>
            <person name="Gao D."/>
            <person name="Abernathy B."/>
            <person name="Barry K."/>
            <person name="Blair M."/>
            <person name="Brick M.A."/>
            <person name="Chovatia M."/>
            <person name="Gepts P."/>
            <person name="Goodstein D.M."/>
            <person name="Gonzales M."/>
            <person name="Hellsten U."/>
            <person name="Hyten D.L."/>
            <person name="Jia G."/>
            <person name="Kelly J.D."/>
            <person name="Kudrna D."/>
            <person name="Lee R."/>
            <person name="Richard M.M."/>
            <person name="Miklas P.N."/>
            <person name="Osorno J.M."/>
            <person name="Rodrigues J."/>
            <person name="Thareau V."/>
            <person name="Urrea C.A."/>
            <person name="Wang M."/>
            <person name="Yu Y."/>
            <person name="Zhang M."/>
            <person name="Wing R.A."/>
            <person name="Cregan P.B."/>
            <person name="Rokhsar D.S."/>
            <person name="Jackson S.A."/>
        </authorList>
    </citation>
    <scope>NUCLEOTIDE SEQUENCE [LARGE SCALE GENOMIC DNA]</scope>
    <source>
        <strain evidence="8">cv. G19833</strain>
    </source>
</reference>
<evidence type="ECO:0000313" key="8">
    <source>
        <dbReference type="Proteomes" id="UP000000226"/>
    </source>
</evidence>